<keyword evidence="9" id="KW-1185">Reference proteome</keyword>
<keyword evidence="3" id="KW-0863">Zinc-finger</keyword>
<accession>A0ABM1TGG7</accession>
<feature type="compositionally biased region" description="Polar residues" evidence="8">
    <location>
        <begin position="389"/>
        <end position="400"/>
    </location>
</feature>
<feature type="region of interest" description="Disordered" evidence="8">
    <location>
        <begin position="466"/>
        <end position="515"/>
    </location>
</feature>
<dbReference type="InterPro" id="IPR036060">
    <property type="entry name" value="Znf_C2H2C_sf"/>
</dbReference>
<keyword evidence="6" id="KW-0804">Transcription</keyword>
<feature type="compositionally biased region" description="Acidic residues" evidence="8">
    <location>
        <begin position="466"/>
        <end position="479"/>
    </location>
</feature>
<evidence type="ECO:0000256" key="7">
    <source>
        <dbReference type="ARBA" id="ARBA00023242"/>
    </source>
</evidence>
<keyword evidence="2" id="KW-0479">Metal-binding</keyword>
<dbReference type="PROSITE" id="PS51802">
    <property type="entry name" value="ZF_CCHHC"/>
    <property type="match status" value="1"/>
</dbReference>
<feature type="compositionally biased region" description="Polar residues" evidence="8">
    <location>
        <begin position="14"/>
        <end position="26"/>
    </location>
</feature>
<dbReference type="RefSeq" id="XP_022254973.1">
    <property type="nucleotide sequence ID" value="XM_022399265.1"/>
</dbReference>
<comment type="subcellular location">
    <subcellularLocation>
        <location evidence="1">Nucleus</location>
    </subcellularLocation>
</comment>
<dbReference type="GeneID" id="106470639"/>
<dbReference type="Pfam" id="PF01530">
    <property type="entry name" value="zf-C2HC"/>
    <property type="match status" value="1"/>
</dbReference>
<dbReference type="Gene3D" id="4.10.320.30">
    <property type="match status" value="1"/>
</dbReference>
<dbReference type="SUPFAM" id="SSF103637">
    <property type="entry name" value="CCHHC domain"/>
    <property type="match status" value="1"/>
</dbReference>
<feature type="compositionally biased region" description="Basic and acidic residues" evidence="8">
    <location>
        <begin position="75"/>
        <end position="141"/>
    </location>
</feature>
<feature type="region of interest" description="Disordered" evidence="8">
    <location>
        <begin position="852"/>
        <end position="872"/>
    </location>
</feature>
<name>A0ABM1TGG7_LIMPO</name>
<dbReference type="Proteomes" id="UP000694941">
    <property type="component" value="Unplaced"/>
</dbReference>
<evidence type="ECO:0000256" key="3">
    <source>
        <dbReference type="ARBA" id="ARBA00022771"/>
    </source>
</evidence>
<evidence type="ECO:0000256" key="5">
    <source>
        <dbReference type="ARBA" id="ARBA00023015"/>
    </source>
</evidence>
<evidence type="ECO:0000313" key="10">
    <source>
        <dbReference type="RefSeq" id="XP_022254973.1"/>
    </source>
</evidence>
<feature type="compositionally biased region" description="Polar residues" evidence="8">
    <location>
        <begin position="620"/>
        <end position="634"/>
    </location>
</feature>
<evidence type="ECO:0000256" key="8">
    <source>
        <dbReference type="SAM" id="MobiDB-lite"/>
    </source>
</evidence>
<evidence type="ECO:0000313" key="9">
    <source>
        <dbReference type="Proteomes" id="UP000694941"/>
    </source>
</evidence>
<feature type="region of interest" description="Disordered" evidence="8">
    <location>
        <begin position="329"/>
        <end position="428"/>
    </location>
</feature>
<feature type="region of interest" description="Disordered" evidence="8">
    <location>
        <begin position="1"/>
        <end position="212"/>
    </location>
</feature>
<reference evidence="10" key="1">
    <citation type="submission" date="2025-08" db="UniProtKB">
        <authorList>
            <consortium name="RefSeq"/>
        </authorList>
    </citation>
    <scope>IDENTIFICATION</scope>
    <source>
        <tissue evidence="10">Muscle</tissue>
    </source>
</reference>
<feature type="compositionally biased region" description="Low complexity" evidence="8">
    <location>
        <begin position="576"/>
        <end position="586"/>
    </location>
</feature>
<organism evidence="9 10">
    <name type="scientific">Limulus polyphemus</name>
    <name type="common">Atlantic horseshoe crab</name>
    <dbReference type="NCBI Taxonomy" id="6850"/>
    <lineage>
        <taxon>Eukaryota</taxon>
        <taxon>Metazoa</taxon>
        <taxon>Ecdysozoa</taxon>
        <taxon>Arthropoda</taxon>
        <taxon>Chelicerata</taxon>
        <taxon>Merostomata</taxon>
        <taxon>Xiphosura</taxon>
        <taxon>Limulidae</taxon>
        <taxon>Limulus</taxon>
    </lineage>
</organism>
<feature type="compositionally biased region" description="Basic and acidic residues" evidence="8">
    <location>
        <begin position="405"/>
        <end position="428"/>
    </location>
</feature>
<feature type="non-terminal residue" evidence="10">
    <location>
        <position position="906"/>
    </location>
</feature>
<keyword evidence="7" id="KW-0539">Nucleus</keyword>
<keyword evidence="4" id="KW-0862">Zinc</keyword>
<feature type="compositionally biased region" description="Basic and acidic residues" evidence="8">
    <location>
        <begin position="231"/>
        <end position="261"/>
    </location>
</feature>
<dbReference type="InterPro" id="IPR002515">
    <property type="entry name" value="Znf_C2H2C"/>
</dbReference>
<feature type="region of interest" description="Disordered" evidence="8">
    <location>
        <begin position="532"/>
        <end position="690"/>
    </location>
</feature>
<feature type="compositionally biased region" description="Basic and acidic residues" evidence="8">
    <location>
        <begin position="273"/>
        <end position="290"/>
    </location>
</feature>
<evidence type="ECO:0000256" key="2">
    <source>
        <dbReference type="ARBA" id="ARBA00022723"/>
    </source>
</evidence>
<evidence type="ECO:0000256" key="1">
    <source>
        <dbReference type="ARBA" id="ARBA00004123"/>
    </source>
</evidence>
<protein>
    <submittedName>
        <fullName evidence="10">Histone acetyltransferase KAT6B-like</fullName>
    </submittedName>
</protein>
<feature type="compositionally biased region" description="Low complexity" evidence="8">
    <location>
        <begin position="640"/>
        <end position="651"/>
    </location>
</feature>
<feature type="compositionally biased region" description="Basic and acidic residues" evidence="8">
    <location>
        <begin position="176"/>
        <end position="196"/>
    </location>
</feature>
<feature type="compositionally biased region" description="Polar residues" evidence="8">
    <location>
        <begin position="556"/>
        <end position="570"/>
    </location>
</feature>
<keyword evidence="5" id="KW-0805">Transcription regulation</keyword>
<feature type="region of interest" description="Disordered" evidence="8">
    <location>
        <begin position="225"/>
        <end position="317"/>
    </location>
</feature>
<gene>
    <name evidence="10" type="primary">LOC106470639</name>
</gene>
<proteinExistence type="predicted"/>
<feature type="compositionally biased region" description="Low complexity" evidence="8">
    <location>
        <begin position="608"/>
        <end position="619"/>
    </location>
</feature>
<evidence type="ECO:0000256" key="4">
    <source>
        <dbReference type="ARBA" id="ARBA00022833"/>
    </source>
</evidence>
<feature type="compositionally biased region" description="Polar residues" evidence="8">
    <location>
        <begin position="587"/>
        <end position="602"/>
    </location>
</feature>
<feature type="compositionally biased region" description="Polar residues" evidence="8">
    <location>
        <begin position="652"/>
        <end position="690"/>
    </location>
</feature>
<sequence>MNKTEDSKRLTRTKGPQETTLDTISCPTRGCDGSGHVTGKFSKHRTLAGCPVAARKRKHPTTERDNLDVLMKTRRQQDSKDTSNPVEHRGKSGSKREPTAEKNERETKPIRDRKECQRKEERTKRVSNLEKIRHSSCESKRTQIKGSVKQDIAHKKMWVGNKNDNKSIQKSLKKSTQSDRKAELEKSCLSKEDSTKRTMVKQNTTKDKHLSKYKVQETQLRFSNISCNQTEGKDGNIEGGDKDEGTVGESDKSLRFDEGKNLSENPGFLHTTENTRDQQDVDVDTKRILEAEAALRSLSGNMEEPEKTGSIGETDENLMFENLFEKKEEEFKDSKCVTKSSSWKDVVTLSGSSCSSGDRSPIQSSVVSFPDCGSKQDAGFSGSDEQKDNVVSNLKPNSPNEDTDIDLKDKHVSDGKEPEKDESCAEIEKEDIYDVENLLKIEEKCATIQSVVPSCSMKIDTMTDCSVEENDSENDEEFDECVKNERQENTSPKPAIRSNPYSEPENVEKNLPFLSPSKTYTESEQTFCYATSQLSNSSLPSPERRSSQTEELTPGHQPSQSYSMENNSTIRDGDSNSRSSVVGSISGHQPSLSYSMENNSTIREGDSNSRSSVVGSISGHQPSLSYSMENNSTIREGDSSSRSSAVGSISGHQPSLSYSMENNSTIREGDSSSRSSAVENTSATPTNSHYSNDISKYLTSCVSQSGSLTSPANLSLTCRSSPKQVQEPILSFSTIQHESKSQTVLKLTPFVNTSNTLAYHSSLGCGAENLTNTYITTPSLTLSSVPHVDPNTSTPNAAIGCPPSTEPPQARSYSYPEKKIHTTCEKSNMAEDYLLPLPDDDNPLVIDEDEIETTDDLEPPLTPGPSTSFPSATNMEKEMADGCKGKLSMNFTDVYNYDVFTSNLVM</sequence>
<evidence type="ECO:0000256" key="6">
    <source>
        <dbReference type="ARBA" id="ARBA00023163"/>
    </source>
</evidence>
<feature type="compositionally biased region" description="Low complexity" evidence="8">
    <location>
        <begin position="350"/>
        <end position="360"/>
    </location>
</feature>